<evidence type="ECO:0000313" key="3">
    <source>
        <dbReference type="Proteomes" id="UP000320762"/>
    </source>
</evidence>
<keyword evidence="3" id="KW-1185">Reference proteome</keyword>
<feature type="chain" id="PRO_5022159346" evidence="1">
    <location>
        <begin position="20"/>
        <end position="301"/>
    </location>
</feature>
<proteinExistence type="predicted"/>
<dbReference type="SUPFAM" id="SSF47240">
    <property type="entry name" value="Ferritin-like"/>
    <property type="match status" value="1"/>
</dbReference>
<accession>A0A550BWV4</accession>
<dbReference type="Proteomes" id="UP000320762">
    <property type="component" value="Unassembled WGS sequence"/>
</dbReference>
<keyword evidence="1" id="KW-0732">Signal</keyword>
<dbReference type="EMBL" id="VDMD01000054">
    <property type="protein sequence ID" value="TRM56996.1"/>
    <property type="molecule type" value="Genomic_DNA"/>
</dbReference>
<sequence length="301" mass="31750">MKATVAVSLLAAAAVHAHALPNVEKREGGIDGEYLNTTVLNFALTLEHLENNFYQTALAQYSQEDFVAAGLPVWARGRFVEIGKHEQIHVDTLKSVLGAAATQPCTYEFPMTDAKSFAALSGILEGVGTSAYAGAAQYLSSKDALNAAAVILSTEARHAAWVESAVRKENPWSGAFDTALTPNEVYTLASAFIKACPESNPPLPFKAFPALALGKGQPGSTVSVTTADSSSGQHYVAFFSGLETKFAPVQDGKVTIPAGLFGTVYAVLTNSDSAAKDENTLAGPAILSFAYNSRGEYIHQQ</sequence>
<dbReference type="Pfam" id="PF13668">
    <property type="entry name" value="Ferritin_2"/>
    <property type="match status" value="1"/>
</dbReference>
<dbReference type="PANTHER" id="PTHR38705">
    <property type="entry name" value="PROTEIN RDS1"/>
    <property type="match status" value="1"/>
</dbReference>
<name>A0A550BWV4_9AGAR</name>
<dbReference type="PANTHER" id="PTHR38705:SF1">
    <property type="entry name" value="PROTEIN RDS1"/>
    <property type="match status" value="1"/>
</dbReference>
<evidence type="ECO:0000256" key="1">
    <source>
        <dbReference type="SAM" id="SignalP"/>
    </source>
</evidence>
<reference evidence="2 3" key="1">
    <citation type="journal article" date="2019" name="New Phytol.">
        <title>Comparative genomics reveals unique wood-decay strategies and fruiting body development in the Schizophyllaceae.</title>
        <authorList>
            <person name="Almasi E."/>
            <person name="Sahu N."/>
            <person name="Krizsan K."/>
            <person name="Balint B."/>
            <person name="Kovacs G.M."/>
            <person name="Kiss B."/>
            <person name="Cseklye J."/>
            <person name="Drula E."/>
            <person name="Henrissat B."/>
            <person name="Nagy I."/>
            <person name="Chovatia M."/>
            <person name="Adam C."/>
            <person name="LaButti K."/>
            <person name="Lipzen A."/>
            <person name="Riley R."/>
            <person name="Grigoriev I.V."/>
            <person name="Nagy L.G."/>
        </authorList>
    </citation>
    <scope>NUCLEOTIDE SEQUENCE [LARGE SCALE GENOMIC DNA]</scope>
    <source>
        <strain evidence="2 3">NL-1724</strain>
    </source>
</reference>
<evidence type="ECO:0000313" key="2">
    <source>
        <dbReference type="EMBL" id="TRM56996.1"/>
    </source>
</evidence>
<dbReference type="STRING" id="97359.A0A550BWV4"/>
<dbReference type="OrthoDB" id="1001765at2759"/>
<dbReference type="AlphaFoldDB" id="A0A550BWV4"/>
<feature type="signal peptide" evidence="1">
    <location>
        <begin position="1"/>
        <end position="19"/>
    </location>
</feature>
<dbReference type="InterPro" id="IPR039254">
    <property type="entry name" value="Rds1"/>
</dbReference>
<gene>
    <name evidence="2" type="ORF">BD626DRAFT_412742</name>
</gene>
<protein>
    <submittedName>
        <fullName evidence="2">Ferritin-like domain-containing protein</fullName>
    </submittedName>
</protein>
<organism evidence="2 3">
    <name type="scientific">Schizophyllum amplum</name>
    <dbReference type="NCBI Taxonomy" id="97359"/>
    <lineage>
        <taxon>Eukaryota</taxon>
        <taxon>Fungi</taxon>
        <taxon>Dikarya</taxon>
        <taxon>Basidiomycota</taxon>
        <taxon>Agaricomycotina</taxon>
        <taxon>Agaricomycetes</taxon>
        <taxon>Agaricomycetidae</taxon>
        <taxon>Agaricales</taxon>
        <taxon>Schizophyllaceae</taxon>
        <taxon>Schizophyllum</taxon>
    </lineage>
</organism>
<dbReference type="InterPro" id="IPR009078">
    <property type="entry name" value="Ferritin-like_SF"/>
</dbReference>
<comment type="caution">
    <text evidence="2">The sequence shown here is derived from an EMBL/GenBank/DDBJ whole genome shotgun (WGS) entry which is preliminary data.</text>
</comment>